<dbReference type="Gene3D" id="3.30.450.20">
    <property type="entry name" value="PAS domain"/>
    <property type="match status" value="1"/>
</dbReference>
<reference evidence="3 4" key="1">
    <citation type="journal article" date="2019" name="Int. J. Syst. Evol. Microbiol.">
        <title>The Global Catalogue of Microorganisms (GCM) 10K type strain sequencing project: providing services to taxonomists for standard genome sequencing and annotation.</title>
        <authorList>
            <consortium name="The Broad Institute Genomics Platform"/>
            <consortium name="The Broad Institute Genome Sequencing Center for Infectious Disease"/>
            <person name="Wu L."/>
            <person name="Ma J."/>
        </authorList>
    </citation>
    <scope>NUCLEOTIDE SEQUENCE [LARGE SCALE GENOMIC DNA]</scope>
    <source>
        <strain evidence="3 4">JCM 7356</strain>
    </source>
</reference>
<protein>
    <recommendedName>
        <fullName evidence="2">HTH luxR-type domain-containing protein</fullName>
    </recommendedName>
</protein>
<feature type="region of interest" description="Disordered" evidence="1">
    <location>
        <begin position="1"/>
        <end position="26"/>
    </location>
</feature>
<evidence type="ECO:0000256" key="1">
    <source>
        <dbReference type="SAM" id="MobiDB-lite"/>
    </source>
</evidence>
<comment type="caution">
    <text evidence="3">The sequence shown here is derived from an EMBL/GenBank/DDBJ whole genome shotgun (WGS) entry which is preliminary data.</text>
</comment>
<dbReference type="Gene3D" id="1.10.10.10">
    <property type="entry name" value="Winged helix-like DNA-binding domain superfamily/Winged helix DNA-binding domain"/>
    <property type="match status" value="1"/>
</dbReference>
<dbReference type="SUPFAM" id="SSF55785">
    <property type="entry name" value="PYP-like sensor domain (PAS domain)"/>
    <property type="match status" value="1"/>
</dbReference>
<name>A0ABN3DEN4_9ACTN</name>
<feature type="domain" description="HTH luxR-type" evidence="2">
    <location>
        <begin position="156"/>
        <end position="213"/>
    </location>
</feature>
<proteinExistence type="predicted"/>
<dbReference type="SMART" id="SM00421">
    <property type="entry name" value="HTH_LUXR"/>
    <property type="match status" value="1"/>
</dbReference>
<dbReference type="Pfam" id="PF00196">
    <property type="entry name" value="GerE"/>
    <property type="match status" value="1"/>
</dbReference>
<organism evidence="3 4">
    <name type="scientific">Kitasatospora cystarginea</name>
    <dbReference type="NCBI Taxonomy" id="58350"/>
    <lineage>
        <taxon>Bacteria</taxon>
        <taxon>Bacillati</taxon>
        <taxon>Actinomycetota</taxon>
        <taxon>Actinomycetes</taxon>
        <taxon>Kitasatosporales</taxon>
        <taxon>Streptomycetaceae</taxon>
        <taxon>Kitasatospora</taxon>
    </lineage>
</organism>
<dbReference type="SUPFAM" id="SSF46894">
    <property type="entry name" value="C-terminal effector domain of the bipartite response regulators"/>
    <property type="match status" value="1"/>
</dbReference>
<evidence type="ECO:0000313" key="3">
    <source>
        <dbReference type="EMBL" id="GAA2228994.1"/>
    </source>
</evidence>
<dbReference type="CDD" id="cd00130">
    <property type="entry name" value="PAS"/>
    <property type="match status" value="1"/>
</dbReference>
<sequence>MDSRGQADPAGQCPGGPGDTPRPPERDRAVTWRNWALLLFDHLPIPTALCDAHGTVLLANPAMAAEWGTLPGRLVGRGALDLFELKTPTRLHPIVEAVRLRRRSRYPIEVSWSTGKGAERHGELTVDLVSDTPDAPPHLLLLLRVLEESSPPATATARVSPVEARILALAAGGATTAQIAAGVGLTVDGVNYHLGRLARRWGTANRTALVARAYVTGVLAPGVWPPEPSGPV</sequence>
<dbReference type="Pfam" id="PF08448">
    <property type="entry name" value="PAS_4"/>
    <property type="match status" value="1"/>
</dbReference>
<dbReference type="InterPro" id="IPR016032">
    <property type="entry name" value="Sig_transdc_resp-reg_C-effctor"/>
</dbReference>
<evidence type="ECO:0000259" key="2">
    <source>
        <dbReference type="SMART" id="SM00421"/>
    </source>
</evidence>
<dbReference type="EMBL" id="BAAATR010000002">
    <property type="protein sequence ID" value="GAA2228994.1"/>
    <property type="molecule type" value="Genomic_DNA"/>
</dbReference>
<accession>A0ABN3DEN4</accession>
<dbReference type="InterPro" id="IPR035965">
    <property type="entry name" value="PAS-like_dom_sf"/>
</dbReference>
<dbReference type="InterPro" id="IPR000014">
    <property type="entry name" value="PAS"/>
</dbReference>
<dbReference type="InterPro" id="IPR000792">
    <property type="entry name" value="Tscrpt_reg_LuxR_C"/>
</dbReference>
<dbReference type="InterPro" id="IPR013656">
    <property type="entry name" value="PAS_4"/>
</dbReference>
<evidence type="ECO:0000313" key="4">
    <source>
        <dbReference type="Proteomes" id="UP001500305"/>
    </source>
</evidence>
<dbReference type="RefSeq" id="WP_425557524.1">
    <property type="nucleotide sequence ID" value="NZ_BAAATR010000002.1"/>
</dbReference>
<gene>
    <name evidence="3" type="ORF">GCM10010430_06040</name>
</gene>
<dbReference type="Proteomes" id="UP001500305">
    <property type="component" value="Unassembled WGS sequence"/>
</dbReference>
<keyword evidence="4" id="KW-1185">Reference proteome</keyword>
<dbReference type="InterPro" id="IPR036388">
    <property type="entry name" value="WH-like_DNA-bd_sf"/>
</dbReference>